<protein>
    <submittedName>
        <fullName evidence="2">DDE-domain-containing protein</fullName>
    </submittedName>
</protein>
<accession>A0A074X0N1</accession>
<dbReference type="Pfam" id="PF03184">
    <property type="entry name" value="DDE_1"/>
    <property type="match status" value="1"/>
</dbReference>
<evidence type="ECO:0000313" key="3">
    <source>
        <dbReference type="Proteomes" id="UP000027730"/>
    </source>
</evidence>
<feature type="domain" description="DDE-1" evidence="1">
    <location>
        <begin position="1"/>
        <end position="84"/>
    </location>
</feature>
<dbReference type="PANTHER" id="PTHR19303">
    <property type="entry name" value="TRANSPOSON"/>
    <property type="match status" value="1"/>
</dbReference>
<keyword evidence="3" id="KW-1185">Reference proteome</keyword>
<reference evidence="2 3" key="1">
    <citation type="journal article" date="2014" name="BMC Genomics">
        <title>Genome sequencing of four Aureobasidium pullulans varieties: biotechnological potential, stress tolerance, and description of new species.</title>
        <authorList>
            <person name="Gostin Ar C."/>
            <person name="Ohm R.A."/>
            <person name="Kogej T."/>
            <person name="Sonjak S."/>
            <person name="Turk M."/>
            <person name="Zajc J."/>
            <person name="Zalar P."/>
            <person name="Grube M."/>
            <person name="Sun H."/>
            <person name="Han J."/>
            <person name="Sharma A."/>
            <person name="Chiniquy J."/>
            <person name="Ngan C.Y."/>
            <person name="Lipzen A."/>
            <person name="Barry K."/>
            <person name="Grigoriev I.V."/>
            <person name="Gunde-Cimerman N."/>
        </authorList>
    </citation>
    <scope>NUCLEOTIDE SEQUENCE [LARGE SCALE GENOMIC DNA]</scope>
    <source>
        <strain evidence="2 3">CBS 147.97</strain>
    </source>
</reference>
<dbReference type="InterPro" id="IPR004875">
    <property type="entry name" value="DDE_SF_endonuclease_dom"/>
</dbReference>
<gene>
    <name evidence="2" type="ORF">M436DRAFT_59007</name>
</gene>
<dbReference type="InterPro" id="IPR050863">
    <property type="entry name" value="CenT-Element_Derived"/>
</dbReference>
<proteinExistence type="predicted"/>
<dbReference type="Proteomes" id="UP000027730">
    <property type="component" value="Unassembled WGS sequence"/>
</dbReference>
<dbReference type="RefSeq" id="XP_013422350.1">
    <property type="nucleotide sequence ID" value="XM_013566896.1"/>
</dbReference>
<dbReference type="HOGENOM" id="CLU_013929_15_0_1"/>
<evidence type="ECO:0000313" key="2">
    <source>
        <dbReference type="EMBL" id="KEQ68171.1"/>
    </source>
</evidence>
<evidence type="ECO:0000259" key="1">
    <source>
        <dbReference type="Pfam" id="PF03184"/>
    </source>
</evidence>
<dbReference type="PANTHER" id="PTHR19303:SF74">
    <property type="entry name" value="POGO TRANSPOSABLE ELEMENT WITH KRAB DOMAIN"/>
    <property type="match status" value="1"/>
</dbReference>
<dbReference type="AlphaFoldDB" id="A0A074X0N1"/>
<dbReference type="STRING" id="1043004.A0A074X0N1"/>
<name>A0A074X0N1_9PEZI</name>
<dbReference type="GO" id="GO:0003677">
    <property type="term" value="F:DNA binding"/>
    <property type="evidence" value="ECO:0007669"/>
    <property type="project" value="TreeGrafter"/>
</dbReference>
<organism evidence="2 3">
    <name type="scientific">Aureobasidium namibiae CBS 147.97</name>
    <dbReference type="NCBI Taxonomy" id="1043004"/>
    <lineage>
        <taxon>Eukaryota</taxon>
        <taxon>Fungi</taxon>
        <taxon>Dikarya</taxon>
        <taxon>Ascomycota</taxon>
        <taxon>Pezizomycotina</taxon>
        <taxon>Dothideomycetes</taxon>
        <taxon>Dothideomycetidae</taxon>
        <taxon>Dothideales</taxon>
        <taxon>Saccotheciaceae</taxon>
        <taxon>Aureobasidium</taxon>
    </lineage>
</organism>
<dbReference type="GO" id="GO:0005634">
    <property type="term" value="C:nucleus"/>
    <property type="evidence" value="ECO:0007669"/>
    <property type="project" value="TreeGrafter"/>
</dbReference>
<dbReference type="GeneID" id="25412747"/>
<sequence>MDGHGSHTAIKFLWHCKQNKIHPLFLPAHTSHVLQPLDLGVFAPLKSRYRAEIAALASLDDASPVKKERFITCYNSARKETFTPCLLRVGWQAAGLYPYNPAKGLNSSQVQGSKPRQVTPPQREKQALYQCLHKAGQAIDQLNAKQIPLQHRNAQLQAQIEGLAIKRRKKVPIDPNLQFATVETVIKAREALAAQEAQEAARQTRYDAATAARELANQSFESLQFEWQIDNF</sequence>
<dbReference type="OrthoDB" id="3439492at2759"/>
<dbReference type="EMBL" id="KL584736">
    <property type="protein sequence ID" value="KEQ68171.1"/>
    <property type="molecule type" value="Genomic_DNA"/>
</dbReference>